<feature type="domain" description="FDX-ACB" evidence="18">
    <location>
        <begin position="722"/>
        <end position="814"/>
    </location>
</feature>
<evidence type="ECO:0000256" key="1">
    <source>
        <dbReference type="ARBA" id="ARBA00004496"/>
    </source>
</evidence>
<evidence type="ECO:0000256" key="16">
    <source>
        <dbReference type="PROSITE-ProRule" id="PRU00209"/>
    </source>
</evidence>
<protein>
    <recommendedName>
        <fullName evidence="15">Phenylalanine--tRNA ligase beta subunit</fullName>
        <ecNumber evidence="15">6.1.1.20</ecNumber>
    </recommendedName>
    <alternativeName>
        <fullName evidence="15">Phenylalanyl-tRNA synthetase beta subunit</fullName>
        <shortName evidence="15">PheRS</shortName>
    </alternativeName>
</protein>
<dbReference type="SMART" id="SM00873">
    <property type="entry name" value="B3_4"/>
    <property type="match status" value="1"/>
</dbReference>
<dbReference type="Pfam" id="PF03483">
    <property type="entry name" value="B3_4"/>
    <property type="match status" value="1"/>
</dbReference>
<dbReference type="PATRIC" id="fig|1618985.3.peg.217"/>
<dbReference type="InterPro" id="IPR002547">
    <property type="entry name" value="tRNA-bd_dom"/>
</dbReference>
<keyword evidence="10 15" id="KW-0460">Magnesium</keyword>
<dbReference type="Pfam" id="PF01588">
    <property type="entry name" value="tRNA_bind"/>
    <property type="match status" value="1"/>
</dbReference>
<evidence type="ECO:0000256" key="9">
    <source>
        <dbReference type="ARBA" id="ARBA00022840"/>
    </source>
</evidence>
<dbReference type="Gene3D" id="2.40.50.140">
    <property type="entry name" value="Nucleic acid-binding proteins"/>
    <property type="match status" value="1"/>
</dbReference>
<dbReference type="FunFam" id="3.30.70.380:FF:000001">
    <property type="entry name" value="Phenylalanine--tRNA ligase beta subunit"/>
    <property type="match status" value="1"/>
</dbReference>
<keyword evidence="13 15" id="KW-0030">Aminoacyl-tRNA synthetase</keyword>
<dbReference type="Pfam" id="PF03147">
    <property type="entry name" value="FDX-ACB"/>
    <property type="match status" value="1"/>
</dbReference>
<sequence length="815" mass="90736">MLISKKWLQDFVDLPSHVSDEEIANRITLSTVEVEKMESQAASLEKIVVGQILQVYPHPNADRLRVCDVNVGKETLSIVCGGSNLQEGMKVAVALVGAKVRWHGQGDLVEIQLTKLRGVDSFGMICSANEIGIATGKEGEREVLDVSILTAVPGTLLSEALELNDVILDVDNKSLTNRPDLFSHRGMAREIAALLDTTFHDAEPPVLSKGEGYELSVTVADPELCPRYMGVVLDGIRIEPSPDWMQKRLLAVGMHPINNVVDVTNYVMLEMGQSLHAFDAKKLENQSGAKQTIEIRVQRAQDEETFVTLDGEERTLDASMLMICDGKKSVTLAGIMGGKNSEIDENTTAIFLESANFHPSCIRTTSQKLGLRSEASLRYEKSLDPHLSDVALCRTVELLCQIIPGAHVVSPVADVSHFSLHQGPILFSMEKLISKIGIGISSKETEGILQRLGFALKKEGEDFLVTIPTWRATKDISIFEDLVEEVVRVYGYDRIPCLLPMGKMEPPKQDLSRLLQRQVRSILSQHFFATETYNYSFVSPAILSAMKENVSLYIELENPLSKERPYLVRSLVPNLLENVKKNQHGFDPVCLFEIGRTYLQEEQGEENGETNTFLPRQDHVLGLVFAGKSGDSLHQVKRICAGLLETLGYSYMFSPFQEKMFWMQKGISACISVCGEDVGYFTEVKSDVLAELGVDVSTTVMELNLTKMTQLPKQKKVYEFIPLFPEGKRDLAFVIGEQVAYGEMEKVLRAQTPLLRGIELFDVYTGKGIPEGKKSIALHFVFRADDHTLSSEEVDGIMENIRRVLEEQFFAIVRG</sequence>
<reference evidence="20 21" key="1">
    <citation type="journal article" date="2015" name="Nature">
        <title>rRNA introns, odd ribosomes, and small enigmatic genomes across a large radiation of phyla.</title>
        <authorList>
            <person name="Brown C.T."/>
            <person name="Hug L.A."/>
            <person name="Thomas B.C."/>
            <person name="Sharon I."/>
            <person name="Castelle C.J."/>
            <person name="Singh A."/>
            <person name="Wilkins M.J."/>
            <person name="Williams K.H."/>
            <person name="Banfield J.F."/>
        </authorList>
    </citation>
    <scope>NUCLEOTIDE SEQUENCE [LARGE SCALE GENOMIC DNA]</scope>
</reference>
<dbReference type="GO" id="GO:0005524">
    <property type="term" value="F:ATP binding"/>
    <property type="evidence" value="ECO:0007669"/>
    <property type="project" value="UniProtKB-UniRule"/>
</dbReference>
<feature type="binding site" evidence="15">
    <location>
        <position position="481"/>
    </location>
    <ligand>
        <name>Mg(2+)</name>
        <dbReference type="ChEBI" id="CHEBI:18420"/>
        <note>shared with alpha subunit</note>
    </ligand>
</feature>
<dbReference type="InterPro" id="IPR041616">
    <property type="entry name" value="PheRS_beta_core"/>
</dbReference>
<feature type="domain" description="TRNA-binding" evidence="17">
    <location>
        <begin position="41"/>
        <end position="158"/>
    </location>
</feature>
<dbReference type="Gene3D" id="3.30.930.10">
    <property type="entry name" value="Bira Bifunctional Protein, Domain 2"/>
    <property type="match status" value="1"/>
</dbReference>
<keyword evidence="11 16" id="KW-0694">RNA-binding</keyword>
<accession>A0A0G0UJ58</accession>
<dbReference type="GO" id="GO:0004826">
    <property type="term" value="F:phenylalanine-tRNA ligase activity"/>
    <property type="evidence" value="ECO:0007669"/>
    <property type="project" value="UniProtKB-UniRule"/>
</dbReference>
<dbReference type="InterPro" id="IPR033714">
    <property type="entry name" value="tRNA_bind_bactPheRS"/>
</dbReference>
<dbReference type="InterPro" id="IPR009061">
    <property type="entry name" value="DNA-bd_dom_put_sf"/>
</dbReference>
<feature type="binding site" evidence="15">
    <location>
        <position position="475"/>
    </location>
    <ligand>
        <name>Mg(2+)</name>
        <dbReference type="ChEBI" id="CHEBI:18420"/>
        <note>shared with alpha subunit</note>
    </ligand>
</feature>
<keyword evidence="7 15" id="KW-0479">Metal-binding</keyword>
<evidence type="ECO:0000256" key="15">
    <source>
        <dbReference type="HAMAP-Rule" id="MF_00283"/>
    </source>
</evidence>
<dbReference type="Gene3D" id="3.30.70.380">
    <property type="entry name" value="Ferrodoxin-fold anticodon-binding domain"/>
    <property type="match status" value="1"/>
</dbReference>
<evidence type="ECO:0000256" key="10">
    <source>
        <dbReference type="ARBA" id="ARBA00022842"/>
    </source>
</evidence>
<dbReference type="GO" id="GO:0000049">
    <property type="term" value="F:tRNA binding"/>
    <property type="evidence" value="ECO:0007669"/>
    <property type="project" value="UniProtKB-UniRule"/>
</dbReference>
<keyword evidence="12 15" id="KW-0648">Protein biosynthesis</keyword>
<evidence type="ECO:0000256" key="13">
    <source>
        <dbReference type="ARBA" id="ARBA00023146"/>
    </source>
</evidence>
<dbReference type="CDD" id="cd02796">
    <property type="entry name" value="tRNA_bind_bactPheRS"/>
    <property type="match status" value="1"/>
</dbReference>
<dbReference type="Gene3D" id="3.30.56.10">
    <property type="match status" value="2"/>
</dbReference>
<dbReference type="InterPro" id="IPR012340">
    <property type="entry name" value="NA-bd_OB-fold"/>
</dbReference>
<dbReference type="AlphaFoldDB" id="A0A0G0UJ58"/>
<evidence type="ECO:0000256" key="8">
    <source>
        <dbReference type="ARBA" id="ARBA00022741"/>
    </source>
</evidence>
<dbReference type="NCBIfam" id="TIGR00472">
    <property type="entry name" value="pheT_bact"/>
    <property type="match status" value="1"/>
</dbReference>
<dbReference type="PROSITE" id="PS51483">
    <property type="entry name" value="B5"/>
    <property type="match status" value="1"/>
</dbReference>
<dbReference type="InterPro" id="IPR005146">
    <property type="entry name" value="B3/B4_tRNA-bd"/>
</dbReference>
<feature type="binding site" evidence="15">
    <location>
        <position position="485"/>
    </location>
    <ligand>
        <name>Mg(2+)</name>
        <dbReference type="ChEBI" id="CHEBI:18420"/>
        <note>shared with alpha subunit</note>
    </ligand>
</feature>
<dbReference type="SUPFAM" id="SSF50249">
    <property type="entry name" value="Nucleic acid-binding proteins"/>
    <property type="match status" value="1"/>
</dbReference>
<evidence type="ECO:0000313" key="21">
    <source>
        <dbReference type="Proteomes" id="UP000034616"/>
    </source>
</evidence>
<dbReference type="GO" id="GO:0009328">
    <property type="term" value="C:phenylalanine-tRNA ligase complex"/>
    <property type="evidence" value="ECO:0007669"/>
    <property type="project" value="TreeGrafter"/>
</dbReference>
<dbReference type="SUPFAM" id="SSF54991">
    <property type="entry name" value="Anticodon-binding domain of PheRS"/>
    <property type="match status" value="1"/>
</dbReference>
<evidence type="ECO:0000256" key="6">
    <source>
        <dbReference type="ARBA" id="ARBA00022598"/>
    </source>
</evidence>
<gene>
    <name evidence="15" type="primary">pheT</name>
    <name evidence="20" type="ORF">UU35_C0002G0062</name>
</gene>
<dbReference type="NCBIfam" id="NF045760">
    <property type="entry name" value="YtpR"/>
    <property type="match status" value="1"/>
</dbReference>
<dbReference type="PROSITE" id="PS50886">
    <property type="entry name" value="TRBD"/>
    <property type="match status" value="1"/>
</dbReference>
<comment type="subcellular location">
    <subcellularLocation>
        <location evidence="1 15">Cytoplasm</location>
    </subcellularLocation>
</comment>
<organism evidence="20 21">
    <name type="scientific">Candidatus Uhrbacteria bacterium GW2011_GWC2_41_11</name>
    <dbReference type="NCBI Taxonomy" id="1618985"/>
    <lineage>
        <taxon>Bacteria</taxon>
        <taxon>Candidatus Uhriibacteriota</taxon>
    </lineage>
</organism>
<dbReference type="SMART" id="SM00874">
    <property type="entry name" value="B5"/>
    <property type="match status" value="1"/>
</dbReference>
<dbReference type="InterPro" id="IPR036690">
    <property type="entry name" value="Fdx_antiC-bd_sf"/>
</dbReference>
<keyword evidence="4 15" id="KW-0963">Cytoplasm</keyword>
<keyword evidence="8 15" id="KW-0547">Nucleotide-binding</keyword>
<evidence type="ECO:0000259" key="18">
    <source>
        <dbReference type="PROSITE" id="PS51447"/>
    </source>
</evidence>
<dbReference type="Gene3D" id="3.50.40.10">
    <property type="entry name" value="Phenylalanyl-trna Synthetase, Chain B, domain 3"/>
    <property type="match status" value="1"/>
</dbReference>
<dbReference type="PANTHER" id="PTHR10947">
    <property type="entry name" value="PHENYLALANYL-TRNA SYNTHETASE BETA CHAIN AND LEUCINE-RICH REPEAT-CONTAINING PROTEIN 47"/>
    <property type="match status" value="1"/>
</dbReference>
<dbReference type="PROSITE" id="PS51447">
    <property type="entry name" value="FDX_ACB"/>
    <property type="match status" value="1"/>
</dbReference>
<dbReference type="InterPro" id="IPR005147">
    <property type="entry name" value="tRNA_synthase_B5-dom"/>
</dbReference>
<dbReference type="SUPFAM" id="SSF55681">
    <property type="entry name" value="Class II aaRS and biotin synthetases"/>
    <property type="match status" value="1"/>
</dbReference>
<evidence type="ECO:0000256" key="14">
    <source>
        <dbReference type="ARBA" id="ARBA00049255"/>
    </source>
</evidence>
<evidence type="ECO:0000259" key="19">
    <source>
        <dbReference type="PROSITE" id="PS51483"/>
    </source>
</evidence>
<keyword evidence="9 15" id="KW-0067">ATP-binding</keyword>
<dbReference type="InterPro" id="IPR004532">
    <property type="entry name" value="Phe-tRNA-ligase_IIc_bsu_bact"/>
</dbReference>
<comment type="subunit">
    <text evidence="3 15">Tetramer of two alpha and two beta subunits.</text>
</comment>
<comment type="similarity">
    <text evidence="2 15">Belongs to the phenylalanyl-tRNA synthetase beta subunit family. Type 1 subfamily.</text>
</comment>
<dbReference type="Pfam" id="PF17759">
    <property type="entry name" value="tRNA_synthFbeta"/>
    <property type="match status" value="1"/>
</dbReference>
<feature type="binding site" evidence="15">
    <location>
        <position position="484"/>
    </location>
    <ligand>
        <name>Mg(2+)</name>
        <dbReference type="ChEBI" id="CHEBI:18420"/>
        <note>shared with alpha subunit</note>
    </ligand>
</feature>
<dbReference type="SMART" id="SM00896">
    <property type="entry name" value="FDX-ACB"/>
    <property type="match status" value="1"/>
</dbReference>
<dbReference type="InterPro" id="IPR020825">
    <property type="entry name" value="Phe-tRNA_synthase-like_B3/B4"/>
</dbReference>
<dbReference type="HAMAP" id="MF_00283">
    <property type="entry name" value="Phe_tRNA_synth_beta1"/>
    <property type="match status" value="1"/>
</dbReference>
<dbReference type="Proteomes" id="UP000034616">
    <property type="component" value="Unassembled WGS sequence"/>
</dbReference>
<evidence type="ECO:0000256" key="3">
    <source>
        <dbReference type="ARBA" id="ARBA00011209"/>
    </source>
</evidence>
<comment type="catalytic activity">
    <reaction evidence="14 15">
        <text>tRNA(Phe) + L-phenylalanine + ATP = L-phenylalanyl-tRNA(Phe) + AMP + diphosphate + H(+)</text>
        <dbReference type="Rhea" id="RHEA:19413"/>
        <dbReference type="Rhea" id="RHEA-COMP:9668"/>
        <dbReference type="Rhea" id="RHEA-COMP:9699"/>
        <dbReference type="ChEBI" id="CHEBI:15378"/>
        <dbReference type="ChEBI" id="CHEBI:30616"/>
        <dbReference type="ChEBI" id="CHEBI:33019"/>
        <dbReference type="ChEBI" id="CHEBI:58095"/>
        <dbReference type="ChEBI" id="CHEBI:78442"/>
        <dbReference type="ChEBI" id="CHEBI:78531"/>
        <dbReference type="ChEBI" id="CHEBI:456215"/>
        <dbReference type="EC" id="6.1.1.20"/>
    </reaction>
</comment>
<dbReference type="Pfam" id="PF03484">
    <property type="entry name" value="B5"/>
    <property type="match status" value="1"/>
</dbReference>
<comment type="caution">
    <text evidence="20">The sequence shown here is derived from an EMBL/GenBank/DDBJ whole genome shotgun (WGS) entry which is preliminary data.</text>
</comment>
<name>A0A0G0UJ58_9BACT</name>
<dbReference type="SUPFAM" id="SSF56037">
    <property type="entry name" value="PheT/TilS domain"/>
    <property type="match status" value="1"/>
</dbReference>
<dbReference type="PANTHER" id="PTHR10947:SF0">
    <property type="entry name" value="PHENYLALANINE--TRNA LIGASE BETA SUBUNIT"/>
    <property type="match status" value="1"/>
</dbReference>
<evidence type="ECO:0000256" key="2">
    <source>
        <dbReference type="ARBA" id="ARBA00008653"/>
    </source>
</evidence>
<proteinExistence type="inferred from homology"/>
<dbReference type="SUPFAM" id="SSF46955">
    <property type="entry name" value="Putative DNA-binding domain"/>
    <property type="match status" value="1"/>
</dbReference>
<dbReference type="InterPro" id="IPR005121">
    <property type="entry name" value="Fdx_antiC-bd"/>
</dbReference>
<evidence type="ECO:0000313" key="20">
    <source>
        <dbReference type="EMBL" id="KKR87561.1"/>
    </source>
</evidence>
<evidence type="ECO:0000256" key="5">
    <source>
        <dbReference type="ARBA" id="ARBA00022555"/>
    </source>
</evidence>
<evidence type="ECO:0000256" key="12">
    <source>
        <dbReference type="ARBA" id="ARBA00022917"/>
    </source>
</evidence>
<dbReference type="GO" id="GO:0000287">
    <property type="term" value="F:magnesium ion binding"/>
    <property type="evidence" value="ECO:0007669"/>
    <property type="project" value="UniProtKB-UniRule"/>
</dbReference>
<feature type="domain" description="B5" evidence="19">
    <location>
        <begin position="420"/>
        <end position="497"/>
    </location>
</feature>
<dbReference type="EC" id="6.1.1.20" evidence="15"/>
<comment type="cofactor">
    <cofactor evidence="15">
        <name>Mg(2+)</name>
        <dbReference type="ChEBI" id="CHEBI:18420"/>
    </cofactor>
    <text evidence="15">Binds 2 magnesium ions per tetramer.</text>
</comment>
<dbReference type="InterPro" id="IPR045864">
    <property type="entry name" value="aa-tRNA-synth_II/BPL/LPL"/>
</dbReference>
<evidence type="ECO:0000256" key="4">
    <source>
        <dbReference type="ARBA" id="ARBA00022490"/>
    </source>
</evidence>
<dbReference type="InterPro" id="IPR045060">
    <property type="entry name" value="Phe-tRNA-ligase_IIc_bsu"/>
</dbReference>
<dbReference type="GO" id="GO:0006432">
    <property type="term" value="P:phenylalanyl-tRNA aminoacylation"/>
    <property type="evidence" value="ECO:0007669"/>
    <property type="project" value="UniProtKB-UniRule"/>
</dbReference>
<evidence type="ECO:0000256" key="11">
    <source>
        <dbReference type="ARBA" id="ARBA00022884"/>
    </source>
</evidence>
<dbReference type="EMBL" id="LCAH01000002">
    <property type="protein sequence ID" value="KKR87561.1"/>
    <property type="molecule type" value="Genomic_DNA"/>
</dbReference>
<keyword evidence="6 15" id="KW-0436">Ligase</keyword>
<evidence type="ECO:0000256" key="7">
    <source>
        <dbReference type="ARBA" id="ARBA00022723"/>
    </source>
</evidence>
<keyword evidence="5 16" id="KW-0820">tRNA-binding</keyword>
<evidence type="ECO:0000259" key="17">
    <source>
        <dbReference type="PROSITE" id="PS50886"/>
    </source>
</evidence>